<dbReference type="EMBL" id="CM001750">
    <property type="protein sequence ID" value="KJB73202.1"/>
    <property type="molecule type" value="Genomic_DNA"/>
</dbReference>
<gene>
    <name evidence="1" type="ORF">B456_011G221500</name>
</gene>
<dbReference type="Proteomes" id="UP000032304">
    <property type="component" value="Chromosome 11"/>
</dbReference>
<reference evidence="1 2" key="1">
    <citation type="journal article" date="2012" name="Nature">
        <title>Repeated polyploidization of Gossypium genomes and the evolution of spinnable cotton fibres.</title>
        <authorList>
            <person name="Paterson A.H."/>
            <person name="Wendel J.F."/>
            <person name="Gundlach H."/>
            <person name="Guo H."/>
            <person name="Jenkins J."/>
            <person name="Jin D."/>
            <person name="Llewellyn D."/>
            <person name="Showmaker K.C."/>
            <person name="Shu S."/>
            <person name="Udall J."/>
            <person name="Yoo M.J."/>
            <person name="Byers R."/>
            <person name="Chen W."/>
            <person name="Doron-Faigenboim A."/>
            <person name="Duke M.V."/>
            <person name="Gong L."/>
            <person name="Grimwood J."/>
            <person name="Grover C."/>
            <person name="Grupp K."/>
            <person name="Hu G."/>
            <person name="Lee T.H."/>
            <person name="Li J."/>
            <person name="Lin L."/>
            <person name="Liu T."/>
            <person name="Marler B.S."/>
            <person name="Page J.T."/>
            <person name="Roberts A.W."/>
            <person name="Romanel E."/>
            <person name="Sanders W.S."/>
            <person name="Szadkowski E."/>
            <person name="Tan X."/>
            <person name="Tang H."/>
            <person name="Xu C."/>
            <person name="Wang J."/>
            <person name="Wang Z."/>
            <person name="Zhang D."/>
            <person name="Zhang L."/>
            <person name="Ashrafi H."/>
            <person name="Bedon F."/>
            <person name="Bowers J.E."/>
            <person name="Brubaker C.L."/>
            <person name="Chee P.W."/>
            <person name="Das S."/>
            <person name="Gingle A.R."/>
            <person name="Haigler C.H."/>
            <person name="Harker D."/>
            <person name="Hoffmann L.V."/>
            <person name="Hovav R."/>
            <person name="Jones D.C."/>
            <person name="Lemke C."/>
            <person name="Mansoor S."/>
            <person name="ur Rahman M."/>
            <person name="Rainville L.N."/>
            <person name="Rambani A."/>
            <person name="Reddy U.K."/>
            <person name="Rong J.K."/>
            <person name="Saranga Y."/>
            <person name="Scheffler B.E."/>
            <person name="Scheffler J.A."/>
            <person name="Stelly D.M."/>
            <person name="Triplett B.A."/>
            <person name="Van Deynze A."/>
            <person name="Vaslin M.F."/>
            <person name="Waghmare V.N."/>
            <person name="Walford S.A."/>
            <person name="Wright R.J."/>
            <person name="Zaki E.A."/>
            <person name="Zhang T."/>
            <person name="Dennis E.S."/>
            <person name="Mayer K.F."/>
            <person name="Peterson D.G."/>
            <person name="Rokhsar D.S."/>
            <person name="Wang X."/>
            <person name="Schmutz J."/>
        </authorList>
    </citation>
    <scope>NUCLEOTIDE SEQUENCE [LARGE SCALE GENOMIC DNA]</scope>
</reference>
<protein>
    <submittedName>
        <fullName evidence="1">Uncharacterized protein</fullName>
    </submittedName>
</protein>
<organism evidence="1 2">
    <name type="scientific">Gossypium raimondii</name>
    <name type="common">Peruvian cotton</name>
    <name type="synonym">Gossypium klotzschianum subsp. raimondii</name>
    <dbReference type="NCBI Taxonomy" id="29730"/>
    <lineage>
        <taxon>Eukaryota</taxon>
        <taxon>Viridiplantae</taxon>
        <taxon>Streptophyta</taxon>
        <taxon>Embryophyta</taxon>
        <taxon>Tracheophyta</taxon>
        <taxon>Spermatophyta</taxon>
        <taxon>Magnoliopsida</taxon>
        <taxon>eudicotyledons</taxon>
        <taxon>Gunneridae</taxon>
        <taxon>Pentapetalae</taxon>
        <taxon>rosids</taxon>
        <taxon>malvids</taxon>
        <taxon>Malvales</taxon>
        <taxon>Malvaceae</taxon>
        <taxon>Malvoideae</taxon>
        <taxon>Gossypium</taxon>
    </lineage>
</organism>
<proteinExistence type="predicted"/>
<name>A0A0D2RR50_GOSRA</name>
<evidence type="ECO:0000313" key="1">
    <source>
        <dbReference type="EMBL" id="KJB73202.1"/>
    </source>
</evidence>
<evidence type="ECO:0000313" key="2">
    <source>
        <dbReference type="Proteomes" id="UP000032304"/>
    </source>
</evidence>
<accession>A0A0D2RR50</accession>
<sequence>MQCTAIVFRSTFSSTDTEFGPQCNIKVDGKAQHLDFHSSAKPNFSFKIPHSCKQAATWCCRCVFEINIRQHPTPQTRNEANWS</sequence>
<dbReference type="Gramene" id="KJB73202">
    <property type="protein sequence ID" value="KJB73202"/>
    <property type="gene ID" value="B456_011G221500"/>
</dbReference>
<keyword evidence="2" id="KW-1185">Reference proteome</keyword>
<dbReference type="AlphaFoldDB" id="A0A0D2RR50"/>